<dbReference type="GO" id="GO:0032259">
    <property type="term" value="P:methylation"/>
    <property type="evidence" value="ECO:0007669"/>
    <property type="project" value="UniProtKB-KW"/>
</dbReference>
<dbReference type="Proteomes" id="UP000199622">
    <property type="component" value="Unassembled WGS sequence"/>
</dbReference>
<dbReference type="Gene3D" id="1.10.10.10">
    <property type="entry name" value="Winged helix-like DNA-binding domain superfamily/Winged helix DNA-binding domain"/>
    <property type="match status" value="1"/>
</dbReference>
<proteinExistence type="predicted"/>
<dbReference type="PROSITE" id="PS51683">
    <property type="entry name" value="SAM_OMT_II"/>
    <property type="match status" value="1"/>
</dbReference>
<dbReference type="STRING" id="208445.SAMN04489727_4379"/>
<keyword evidence="1 7" id="KW-0489">Methyltransferase</keyword>
<feature type="domain" description="O-methyltransferase dimerisation" evidence="6">
    <location>
        <begin position="35"/>
        <end position="103"/>
    </location>
</feature>
<dbReference type="RefSeq" id="WP_167384674.1">
    <property type="nucleotide sequence ID" value="NZ_FNSO01000004.1"/>
</dbReference>
<accession>A0A1H4TWG3</accession>
<dbReference type="InterPro" id="IPR036390">
    <property type="entry name" value="WH_DNA-bd_sf"/>
</dbReference>
<evidence type="ECO:0000259" key="5">
    <source>
        <dbReference type="Pfam" id="PF00891"/>
    </source>
</evidence>
<gene>
    <name evidence="7" type="ORF">SAMN04489727_4379</name>
</gene>
<feature type="active site" description="Proton acceptor" evidence="4">
    <location>
        <position position="262"/>
    </location>
</feature>
<keyword evidence="8" id="KW-1185">Reference proteome</keyword>
<dbReference type="EMBL" id="FNSO01000004">
    <property type="protein sequence ID" value="SEC60749.1"/>
    <property type="molecule type" value="Genomic_DNA"/>
</dbReference>
<dbReference type="InterPro" id="IPR016461">
    <property type="entry name" value="COMT-like"/>
</dbReference>
<dbReference type="Gene3D" id="1.10.287.1350">
    <property type="match status" value="1"/>
</dbReference>
<sequence length="354" mass="38370">MTSEVIAPPTAGAGFPNLAVLPPRVRVIMIVTAQWLSHSINVLAEVGVADHMVDGPRTVAEIATATETDPDALYRVLRAAASIGVFAERPDGRFELTPDAECLRSDTPGSLRNFARHVGHACRLQSYASMVDTLRTGEQAFQQVHGMQSFDFYAAHPHLAEVFNGAMTAFSEAAADELAGIADFGRFGVVADLGGGHGHMLSAVLRAHPEVKGVLFDRPEVLAGADPVLARNGVQDRVTRVPGNFFEDVPEADAYVLKSVLHDWTDDECVTILGNIRRRIGTNADARVILFEATVPELNTFDFSKLMDIEMLVNLGGRERTEAEWRALFAAGGFELATTTRATPPNWVLEAKPR</sequence>
<dbReference type="SUPFAM" id="SSF53335">
    <property type="entry name" value="S-adenosyl-L-methionine-dependent methyltransferases"/>
    <property type="match status" value="1"/>
</dbReference>
<evidence type="ECO:0000256" key="2">
    <source>
        <dbReference type="ARBA" id="ARBA00022679"/>
    </source>
</evidence>
<keyword evidence="3" id="KW-0949">S-adenosyl-L-methionine</keyword>
<evidence type="ECO:0000256" key="3">
    <source>
        <dbReference type="ARBA" id="ARBA00022691"/>
    </source>
</evidence>
<dbReference type="PANTHER" id="PTHR43712:SF2">
    <property type="entry name" value="O-METHYLTRANSFERASE CICE"/>
    <property type="match status" value="1"/>
</dbReference>
<reference evidence="8" key="1">
    <citation type="submission" date="2016-10" db="EMBL/GenBank/DDBJ databases">
        <authorList>
            <person name="Varghese N."/>
            <person name="Submissions S."/>
        </authorList>
    </citation>
    <scope>NUCLEOTIDE SEQUENCE [LARGE SCALE GENOMIC DNA]</scope>
    <source>
        <strain evidence="8">DSM 44544</strain>
    </source>
</reference>
<dbReference type="Pfam" id="PF00891">
    <property type="entry name" value="Methyltransf_2"/>
    <property type="match status" value="1"/>
</dbReference>
<dbReference type="GO" id="GO:0046983">
    <property type="term" value="F:protein dimerization activity"/>
    <property type="evidence" value="ECO:0007669"/>
    <property type="project" value="InterPro"/>
</dbReference>
<name>A0A1H4TWG3_9PSEU</name>
<evidence type="ECO:0000256" key="1">
    <source>
        <dbReference type="ARBA" id="ARBA00022603"/>
    </source>
</evidence>
<evidence type="ECO:0000313" key="7">
    <source>
        <dbReference type="EMBL" id="SEC60749.1"/>
    </source>
</evidence>
<dbReference type="InterPro" id="IPR029063">
    <property type="entry name" value="SAM-dependent_MTases_sf"/>
</dbReference>
<dbReference type="PIRSF" id="PIRSF005739">
    <property type="entry name" value="O-mtase"/>
    <property type="match status" value="1"/>
</dbReference>
<evidence type="ECO:0000313" key="8">
    <source>
        <dbReference type="Proteomes" id="UP000199622"/>
    </source>
</evidence>
<dbReference type="Gene3D" id="3.40.50.150">
    <property type="entry name" value="Vaccinia Virus protein VP39"/>
    <property type="match status" value="1"/>
</dbReference>
<dbReference type="InterPro" id="IPR001077">
    <property type="entry name" value="COMT_C"/>
</dbReference>
<evidence type="ECO:0000259" key="6">
    <source>
        <dbReference type="Pfam" id="PF08100"/>
    </source>
</evidence>
<organism evidence="7 8">
    <name type="scientific">Amycolatopsis tolypomycina</name>
    <dbReference type="NCBI Taxonomy" id="208445"/>
    <lineage>
        <taxon>Bacteria</taxon>
        <taxon>Bacillati</taxon>
        <taxon>Actinomycetota</taxon>
        <taxon>Actinomycetes</taxon>
        <taxon>Pseudonocardiales</taxon>
        <taxon>Pseudonocardiaceae</taxon>
        <taxon>Amycolatopsis</taxon>
    </lineage>
</organism>
<dbReference type="PANTHER" id="PTHR43712">
    <property type="entry name" value="PUTATIVE (AFU_ORTHOLOGUE AFUA_4G14580)-RELATED"/>
    <property type="match status" value="1"/>
</dbReference>
<dbReference type="SUPFAM" id="SSF46785">
    <property type="entry name" value="Winged helix' DNA-binding domain"/>
    <property type="match status" value="1"/>
</dbReference>
<evidence type="ECO:0000256" key="4">
    <source>
        <dbReference type="PIRSR" id="PIRSR005739-1"/>
    </source>
</evidence>
<dbReference type="Pfam" id="PF08100">
    <property type="entry name" value="Dimerisation"/>
    <property type="match status" value="1"/>
</dbReference>
<feature type="domain" description="O-methyltransferase C-terminal" evidence="5">
    <location>
        <begin position="128"/>
        <end position="335"/>
    </location>
</feature>
<dbReference type="InterPro" id="IPR036388">
    <property type="entry name" value="WH-like_DNA-bd_sf"/>
</dbReference>
<dbReference type="GO" id="GO:0008171">
    <property type="term" value="F:O-methyltransferase activity"/>
    <property type="evidence" value="ECO:0007669"/>
    <property type="project" value="InterPro"/>
</dbReference>
<protein>
    <submittedName>
        <fullName evidence="7">O-methyltransferase</fullName>
    </submittedName>
</protein>
<keyword evidence="2 7" id="KW-0808">Transferase</keyword>
<dbReference type="AlphaFoldDB" id="A0A1H4TWG3"/>
<dbReference type="InterPro" id="IPR012967">
    <property type="entry name" value="COMT_dimerisation"/>
</dbReference>